<feature type="domain" description="GGDEF" evidence="2">
    <location>
        <begin position="316"/>
        <end position="448"/>
    </location>
</feature>
<evidence type="ECO:0000259" key="2">
    <source>
        <dbReference type="PROSITE" id="PS50887"/>
    </source>
</evidence>
<dbReference type="PANTHER" id="PTHR46663">
    <property type="entry name" value="DIGUANYLATE CYCLASE DGCT-RELATED"/>
    <property type="match status" value="1"/>
</dbReference>
<dbReference type="AlphaFoldDB" id="A0AAP4D6W3"/>
<dbReference type="EMBL" id="JARGEQ010000096">
    <property type="protein sequence ID" value="MDF1586856.1"/>
    <property type="molecule type" value="Genomic_DNA"/>
</dbReference>
<gene>
    <name evidence="3" type="ORF">PZ740_10740</name>
</gene>
<proteinExistence type="predicted"/>
<dbReference type="PROSITE" id="PS50887">
    <property type="entry name" value="GGDEF"/>
    <property type="match status" value="1"/>
</dbReference>
<dbReference type="SMART" id="SM00267">
    <property type="entry name" value="GGDEF"/>
    <property type="match status" value="1"/>
</dbReference>
<feature type="transmembrane region" description="Helical" evidence="1">
    <location>
        <begin position="20"/>
        <end position="43"/>
    </location>
</feature>
<dbReference type="PANTHER" id="PTHR46663:SF4">
    <property type="entry name" value="DIGUANYLATE CYCLASE DGCT-RELATED"/>
    <property type="match status" value="1"/>
</dbReference>
<comment type="caution">
    <text evidence="3">The sequence shown here is derived from an EMBL/GenBank/DDBJ whole genome shotgun (WGS) entry which is preliminary data.</text>
</comment>
<dbReference type="Pfam" id="PF00990">
    <property type="entry name" value="GGDEF"/>
    <property type="match status" value="1"/>
</dbReference>
<dbReference type="SUPFAM" id="SSF55073">
    <property type="entry name" value="Nucleotide cyclase"/>
    <property type="match status" value="1"/>
</dbReference>
<evidence type="ECO:0000313" key="3">
    <source>
        <dbReference type="EMBL" id="MDF1586856.1"/>
    </source>
</evidence>
<keyword evidence="1" id="KW-1133">Transmembrane helix</keyword>
<evidence type="ECO:0000256" key="1">
    <source>
        <dbReference type="SAM" id="Phobius"/>
    </source>
</evidence>
<dbReference type="NCBIfam" id="TIGR00254">
    <property type="entry name" value="GGDEF"/>
    <property type="match status" value="1"/>
</dbReference>
<dbReference type="InterPro" id="IPR052163">
    <property type="entry name" value="DGC-Regulatory_Protein"/>
</dbReference>
<dbReference type="CDD" id="cd01949">
    <property type="entry name" value="GGDEF"/>
    <property type="match status" value="1"/>
</dbReference>
<reference evidence="3 4" key="1">
    <citation type="submission" date="2023-03" db="EMBL/GenBank/DDBJ databases">
        <title>YIM 152171 draft genome.</title>
        <authorList>
            <person name="Yang Z."/>
        </authorList>
    </citation>
    <scope>NUCLEOTIDE SEQUENCE [LARGE SCALE GENOMIC DNA]</scope>
    <source>
        <strain evidence="3 4">YIM 152171</strain>
    </source>
</reference>
<protein>
    <submittedName>
        <fullName evidence="3">GGDEF domain-containing protein</fullName>
    </submittedName>
</protein>
<sequence>MLMRLTSAARGGTGARGRAARLSVLTALVSLGLGIVAGILLLAERRQHGALETVVGQLVNAAVENHEHRLARQAMVLAGRPGEAVPAIEALAADQGGAAEGSVEGLLLSLDGRVLRAFPEGAVQAWRSAARPWPGLATLLDHAAGGDGATSGVIGGPDGPALAAAARLDQEVPGENGEAASLLMLVVPLGPPLLDRLAAQQGLVELRLEEVPPAPAKDGQKLMLTTRDGVAVGRLAWTSGLADGTLLDWVLPLLVGDVVLLLVLCGAVLHGQREASSRVRAAERQAQLDVLTGLGNRAFLQEHLAARLDAAGSSGEELALLYVDLDGFKTVNDTHGHAAGDRLLTAVGRRLRRALREDDAIARVGGDEFIVVQAAAGQPGAALLLCRRLLAQLSQPFGRGTEPLRISASIGVAVARQGEAPAALIERADQALYRAKAAGPVAYCLTGGEPVRFRRPAEEPYGRISRAVG</sequence>
<keyword evidence="4" id="KW-1185">Reference proteome</keyword>
<dbReference type="RefSeq" id="WP_327789274.1">
    <property type="nucleotide sequence ID" value="NZ_JARGEQ010000096.1"/>
</dbReference>
<dbReference type="InterPro" id="IPR043128">
    <property type="entry name" value="Rev_trsase/Diguanyl_cyclase"/>
</dbReference>
<organism evidence="3 4">
    <name type="scientific">Marinimicrococcus flavescens</name>
    <dbReference type="NCBI Taxonomy" id="3031815"/>
    <lineage>
        <taxon>Bacteria</taxon>
        <taxon>Pseudomonadati</taxon>
        <taxon>Pseudomonadota</taxon>
        <taxon>Alphaproteobacteria</taxon>
        <taxon>Geminicoccales</taxon>
        <taxon>Geminicoccaceae</taxon>
        <taxon>Marinimicrococcus</taxon>
    </lineage>
</organism>
<name>A0AAP4D6W3_9PROT</name>
<accession>A0AAP4D6W3</accession>
<dbReference type="Proteomes" id="UP001301140">
    <property type="component" value="Unassembled WGS sequence"/>
</dbReference>
<keyword evidence="1" id="KW-0812">Transmembrane</keyword>
<dbReference type="InterPro" id="IPR000160">
    <property type="entry name" value="GGDEF_dom"/>
</dbReference>
<dbReference type="Gene3D" id="3.30.70.270">
    <property type="match status" value="1"/>
</dbReference>
<dbReference type="InterPro" id="IPR029787">
    <property type="entry name" value="Nucleotide_cyclase"/>
</dbReference>
<keyword evidence="1" id="KW-0472">Membrane</keyword>
<evidence type="ECO:0000313" key="4">
    <source>
        <dbReference type="Proteomes" id="UP001301140"/>
    </source>
</evidence>